<keyword evidence="4" id="KW-0997">Cell inner membrane</keyword>
<evidence type="ECO:0000256" key="7">
    <source>
        <dbReference type="ARBA" id="ARBA00023136"/>
    </source>
</evidence>
<keyword evidence="5 9" id="KW-0812">Transmembrane</keyword>
<evidence type="ECO:0000259" key="10">
    <source>
        <dbReference type="Pfam" id="PF04290"/>
    </source>
</evidence>
<accession>A0A5D4UMQ7</accession>
<dbReference type="Pfam" id="PF04290">
    <property type="entry name" value="DctQ"/>
    <property type="match status" value="1"/>
</dbReference>
<dbReference type="AlphaFoldDB" id="A0A5D4UMQ7"/>
<gene>
    <name evidence="11" type="ORF">FZC85_03190</name>
</gene>
<evidence type="ECO:0000256" key="4">
    <source>
        <dbReference type="ARBA" id="ARBA00022519"/>
    </source>
</evidence>
<dbReference type="InterPro" id="IPR007387">
    <property type="entry name" value="TRAP_DctQ"/>
</dbReference>
<dbReference type="GO" id="GO:0022857">
    <property type="term" value="F:transmembrane transporter activity"/>
    <property type="evidence" value="ECO:0007669"/>
    <property type="project" value="TreeGrafter"/>
</dbReference>
<keyword evidence="7 9" id="KW-0472">Membrane</keyword>
<keyword evidence="3" id="KW-1003">Cell membrane</keyword>
<dbReference type="EMBL" id="VTEZ01000001">
    <property type="protein sequence ID" value="TYS88450.1"/>
    <property type="molecule type" value="Genomic_DNA"/>
</dbReference>
<dbReference type="InterPro" id="IPR055348">
    <property type="entry name" value="DctQ"/>
</dbReference>
<keyword evidence="2" id="KW-0813">Transport</keyword>
<feature type="domain" description="Tripartite ATP-independent periplasmic transporters DctQ component" evidence="10">
    <location>
        <begin position="23"/>
        <end position="148"/>
    </location>
</feature>
<evidence type="ECO:0000256" key="9">
    <source>
        <dbReference type="SAM" id="Phobius"/>
    </source>
</evidence>
<reference evidence="11 12" key="1">
    <citation type="submission" date="2019-08" db="EMBL/GenBank/DDBJ databases">
        <title>Bacillus genomes from the desert of Cuatro Cienegas, Coahuila.</title>
        <authorList>
            <person name="Olmedo-Alvarez G."/>
        </authorList>
    </citation>
    <scope>NUCLEOTIDE SEQUENCE [LARGE SCALE GENOMIC DNA]</scope>
    <source>
        <strain evidence="11 12">CH87b_3T</strain>
    </source>
</reference>
<feature type="transmembrane region" description="Helical" evidence="9">
    <location>
        <begin position="86"/>
        <end position="107"/>
    </location>
</feature>
<feature type="transmembrane region" description="Helical" evidence="9">
    <location>
        <begin position="47"/>
        <end position="65"/>
    </location>
</feature>
<organism evidence="11 12">
    <name type="scientific">Rossellomorea aquimaris</name>
    <dbReference type="NCBI Taxonomy" id="189382"/>
    <lineage>
        <taxon>Bacteria</taxon>
        <taxon>Bacillati</taxon>
        <taxon>Bacillota</taxon>
        <taxon>Bacilli</taxon>
        <taxon>Bacillales</taxon>
        <taxon>Bacillaceae</taxon>
        <taxon>Rossellomorea</taxon>
    </lineage>
</organism>
<evidence type="ECO:0000256" key="2">
    <source>
        <dbReference type="ARBA" id="ARBA00022448"/>
    </source>
</evidence>
<evidence type="ECO:0000256" key="6">
    <source>
        <dbReference type="ARBA" id="ARBA00022989"/>
    </source>
</evidence>
<proteinExistence type="inferred from homology"/>
<feature type="transmembrane region" description="Helical" evidence="9">
    <location>
        <begin position="127"/>
        <end position="149"/>
    </location>
</feature>
<dbReference type="PANTHER" id="PTHR35011:SF2">
    <property type="entry name" value="2,3-DIKETO-L-GULONATE TRAP TRANSPORTER SMALL PERMEASE PROTEIN YIAM"/>
    <property type="match status" value="1"/>
</dbReference>
<dbReference type="GO" id="GO:0005886">
    <property type="term" value="C:plasma membrane"/>
    <property type="evidence" value="ECO:0007669"/>
    <property type="project" value="UniProtKB-SubCell"/>
</dbReference>
<evidence type="ECO:0000256" key="8">
    <source>
        <dbReference type="ARBA" id="ARBA00038436"/>
    </source>
</evidence>
<comment type="subcellular location">
    <subcellularLocation>
        <location evidence="1">Cell inner membrane</location>
        <topology evidence="1">Multi-pass membrane protein</topology>
    </subcellularLocation>
</comment>
<sequence>MKKVRHYIHLSVKSINILVMFFMFLILLIQVLTRKFFNYPLSWPEELSLITMIWITFFGAYQCTIEGNHLKMDFLESKIPEKIKPYLLIISKGLVIWFLFITCYWGWTFIQKAGNIKMPVSGLPMGLPYCIIWISFLLMLCDFVIQIIFHIKEISNPTTGKEEGEECSHS</sequence>
<dbReference type="PANTHER" id="PTHR35011">
    <property type="entry name" value="2,3-DIKETO-L-GULONATE TRAP TRANSPORTER SMALL PERMEASE PROTEIN YIAM"/>
    <property type="match status" value="1"/>
</dbReference>
<evidence type="ECO:0000256" key="1">
    <source>
        <dbReference type="ARBA" id="ARBA00004429"/>
    </source>
</evidence>
<comment type="caution">
    <text evidence="11">The sequence shown here is derived from an EMBL/GenBank/DDBJ whole genome shotgun (WGS) entry which is preliminary data.</text>
</comment>
<dbReference type="OrthoDB" id="9815614at2"/>
<evidence type="ECO:0000256" key="3">
    <source>
        <dbReference type="ARBA" id="ARBA00022475"/>
    </source>
</evidence>
<dbReference type="GO" id="GO:0015740">
    <property type="term" value="P:C4-dicarboxylate transport"/>
    <property type="evidence" value="ECO:0007669"/>
    <property type="project" value="TreeGrafter"/>
</dbReference>
<evidence type="ECO:0000313" key="11">
    <source>
        <dbReference type="EMBL" id="TYS88450.1"/>
    </source>
</evidence>
<comment type="similarity">
    <text evidence="8">Belongs to the TRAP transporter small permease family.</text>
</comment>
<dbReference type="Proteomes" id="UP000324269">
    <property type="component" value="Unassembled WGS sequence"/>
</dbReference>
<evidence type="ECO:0000256" key="5">
    <source>
        <dbReference type="ARBA" id="ARBA00022692"/>
    </source>
</evidence>
<dbReference type="RefSeq" id="WP_148967750.1">
    <property type="nucleotide sequence ID" value="NZ_JBNIKW010000001.1"/>
</dbReference>
<feature type="transmembrane region" description="Helical" evidence="9">
    <location>
        <begin position="12"/>
        <end position="32"/>
    </location>
</feature>
<name>A0A5D4UMQ7_9BACI</name>
<evidence type="ECO:0000313" key="12">
    <source>
        <dbReference type="Proteomes" id="UP000324269"/>
    </source>
</evidence>
<keyword evidence="6 9" id="KW-1133">Transmembrane helix</keyword>
<protein>
    <submittedName>
        <fullName evidence="11">TRAP transporter small permease</fullName>
    </submittedName>
</protein>